<dbReference type="PROSITE" id="PS50280">
    <property type="entry name" value="SET"/>
    <property type="match status" value="1"/>
</dbReference>
<dbReference type="InterPro" id="IPR019734">
    <property type="entry name" value="TPR_rpt"/>
</dbReference>
<accession>A0A2T7PJX0</accession>
<dbReference type="InterPro" id="IPR046341">
    <property type="entry name" value="SET_dom_sf"/>
</dbReference>
<keyword evidence="7" id="KW-1185">Reference proteome</keyword>
<dbReference type="Gene3D" id="6.10.140.2220">
    <property type="match status" value="1"/>
</dbReference>
<name>A0A2T7PJX0_POMCA</name>
<gene>
    <name evidence="6" type="ORF">C0Q70_04996</name>
</gene>
<proteinExistence type="predicted"/>
<dbReference type="PANTHER" id="PTHR46165">
    <property type="entry name" value="SET AND MYND DOMAIN-CONTAINING PROTEIN 4"/>
    <property type="match status" value="1"/>
</dbReference>
<dbReference type="InterPro" id="IPR052097">
    <property type="entry name" value="SET-MYND_domain_protein"/>
</dbReference>
<comment type="caution">
    <text evidence="6">The sequence shown here is derived from an EMBL/GenBank/DDBJ whole genome shotgun (WGS) entry which is preliminary data.</text>
</comment>
<dbReference type="GO" id="GO:0008168">
    <property type="term" value="F:methyltransferase activity"/>
    <property type="evidence" value="ECO:0007669"/>
    <property type="project" value="UniProtKB-KW"/>
</dbReference>
<evidence type="ECO:0000256" key="1">
    <source>
        <dbReference type="ARBA" id="ARBA00022603"/>
    </source>
</evidence>
<dbReference type="PROSITE" id="PS50005">
    <property type="entry name" value="TPR"/>
    <property type="match status" value="1"/>
</dbReference>
<dbReference type="InterPro" id="IPR044421">
    <property type="entry name" value="SMYD4_SET"/>
</dbReference>
<evidence type="ECO:0000259" key="5">
    <source>
        <dbReference type="PROSITE" id="PS50280"/>
    </source>
</evidence>
<dbReference type="InterPro" id="IPR001214">
    <property type="entry name" value="SET_dom"/>
</dbReference>
<evidence type="ECO:0000313" key="7">
    <source>
        <dbReference type="Proteomes" id="UP000245119"/>
    </source>
</evidence>
<protein>
    <recommendedName>
        <fullName evidence="5">SET domain-containing protein</fullName>
    </recommendedName>
</protein>
<sequence>MQESEAVTTTETLVVNIENVLKHSGKWEDFLESFGSQSSDFDRIHLLLNTKEVDELIVPKLIKEGKSVLKAESLRAIGNQHFKLAHYEKALECYSQAICLAPAPENDSSNSSVLALSFGNRSAAFFHLKQFTLCLQDIENALEVGFPTGSVYKLLDRKGKCCLFLKRKHEAIEAFEQAKLSLEESMGIQDKGKEDMRSLINQFIKKCQTLSDVSNTAEKVEMYVHTEIPSLPVYNSKIPCAADFVQLAMMRGEAEDCMQLGPSSKACRKAAWELYHAVECSVVKTLHEADVRLGHLAYKMVAKAGFDYLLRERENLEHPNQQDLSLLGCDQNGVYDSENYATMYHLVNHSEKRSPKDLWPRAVNAVFLLKSLMQMSFFPPYTEDEGEAQKRTHDACYIGGHILRHLQMLPCNAHEVSEMQVNIQEPSQSQTLEIGSAIYPVLSLINHSCDPSVVRHSYGDVCIVRSIRNISKGEELLDNYGALYPVMEYPVRQKHLKKQYFFDCQCEACIKNWPLYVDIPKDVINFYCERCHGCVPVPSLGQARQMESMACKECGHHQNIRGQILKVGGLEEGYQEALHKVIFGLDVSRDTLARLVQYLRVVDKHVHRPFSSHNDCQEAIKMCYAYKANAFPRLKISEQK</sequence>
<dbReference type="GO" id="GO:0032259">
    <property type="term" value="P:methylation"/>
    <property type="evidence" value="ECO:0007669"/>
    <property type="project" value="UniProtKB-KW"/>
</dbReference>
<evidence type="ECO:0000313" key="6">
    <source>
        <dbReference type="EMBL" id="PVD33736.1"/>
    </source>
</evidence>
<dbReference type="GO" id="GO:0042826">
    <property type="term" value="F:histone deacetylase binding"/>
    <property type="evidence" value="ECO:0007669"/>
    <property type="project" value="TreeGrafter"/>
</dbReference>
<keyword evidence="1" id="KW-0489">Methyltransferase</keyword>
<dbReference type="SUPFAM" id="SSF48452">
    <property type="entry name" value="TPR-like"/>
    <property type="match status" value="1"/>
</dbReference>
<keyword evidence="3" id="KW-0949">S-adenosyl-L-methionine</keyword>
<feature type="repeat" description="TPR" evidence="4">
    <location>
        <begin position="71"/>
        <end position="104"/>
    </location>
</feature>
<dbReference type="GO" id="GO:0005634">
    <property type="term" value="C:nucleus"/>
    <property type="evidence" value="ECO:0007669"/>
    <property type="project" value="TreeGrafter"/>
</dbReference>
<evidence type="ECO:0000256" key="3">
    <source>
        <dbReference type="ARBA" id="ARBA00022691"/>
    </source>
</evidence>
<dbReference type="Gene3D" id="1.10.220.160">
    <property type="match status" value="1"/>
</dbReference>
<feature type="domain" description="SET" evidence="5">
    <location>
        <begin position="278"/>
        <end position="481"/>
    </location>
</feature>
<dbReference type="Pfam" id="PF00856">
    <property type="entry name" value="SET"/>
    <property type="match status" value="1"/>
</dbReference>
<dbReference type="SUPFAM" id="SSF82199">
    <property type="entry name" value="SET domain"/>
    <property type="match status" value="1"/>
</dbReference>
<dbReference type="GO" id="GO:0005737">
    <property type="term" value="C:cytoplasm"/>
    <property type="evidence" value="ECO:0007669"/>
    <property type="project" value="TreeGrafter"/>
</dbReference>
<dbReference type="CDD" id="cd10536">
    <property type="entry name" value="SET_SMYD4"/>
    <property type="match status" value="1"/>
</dbReference>
<dbReference type="Proteomes" id="UP000245119">
    <property type="component" value="Linkage Group LG3"/>
</dbReference>
<dbReference type="STRING" id="400727.A0A2T7PJX0"/>
<organism evidence="6 7">
    <name type="scientific">Pomacea canaliculata</name>
    <name type="common">Golden apple snail</name>
    <dbReference type="NCBI Taxonomy" id="400727"/>
    <lineage>
        <taxon>Eukaryota</taxon>
        <taxon>Metazoa</taxon>
        <taxon>Spiralia</taxon>
        <taxon>Lophotrochozoa</taxon>
        <taxon>Mollusca</taxon>
        <taxon>Gastropoda</taxon>
        <taxon>Caenogastropoda</taxon>
        <taxon>Architaenioglossa</taxon>
        <taxon>Ampullarioidea</taxon>
        <taxon>Ampullariidae</taxon>
        <taxon>Pomacea</taxon>
    </lineage>
</organism>
<evidence type="ECO:0000256" key="4">
    <source>
        <dbReference type="PROSITE-ProRule" id="PRU00339"/>
    </source>
</evidence>
<dbReference type="PANTHER" id="PTHR46165:SF7">
    <property type="entry name" value="SET AND MYND DOMAIN-CONTAINING PROTEIN 4"/>
    <property type="match status" value="1"/>
</dbReference>
<dbReference type="Gene3D" id="1.25.40.10">
    <property type="entry name" value="Tetratricopeptide repeat domain"/>
    <property type="match status" value="1"/>
</dbReference>
<dbReference type="InterPro" id="IPR011990">
    <property type="entry name" value="TPR-like_helical_dom_sf"/>
</dbReference>
<dbReference type="OrthoDB" id="5945798at2759"/>
<keyword evidence="2" id="KW-0808">Transferase</keyword>
<dbReference type="SMART" id="SM00028">
    <property type="entry name" value="TPR"/>
    <property type="match status" value="3"/>
</dbReference>
<reference evidence="6 7" key="1">
    <citation type="submission" date="2018-04" db="EMBL/GenBank/DDBJ databases">
        <title>The genome of golden apple snail Pomacea canaliculata provides insight into stress tolerance and invasive adaptation.</title>
        <authorList>
            <person name="Liu C."/>
            <person name="Liu B."/>
            <person name="Ren Y."/>
            <person name="Zhang Y."/>
            <person name="Wang H."/>
            <person name="Li S."/>
            <person name="Jiang F."/>
            <person name="Yin L."/>
            <person name="Zhang G."/>
            <person name="Qian W."/>
            <person name="Fan W."/>
        </authorList>
    </citation>
    <scope>NUCLEOTIDE SEQUENCE [LARGE SCALE GENOMIC DNA]</scope>
    <source>
        <strain evidence="6">SZHN2017</strain>
        <tissue evidence="6">Muscle</tissue>
    </source>
</reference>
<dbReference type="Gene3D" id="2.170.270.10">
    <property type="entry name" value="SET domain"/>
    <property type="match status" value="1"/>
</dbReference>
<dbReference type="AlphaFoldDB" id="A0A2T7PJX0"/>
<dbReference type="EMBL" id="PZQS01000003">
    <property type="protein sequence ID" value="PVD33736.1"/>
    <property type="molecule type" value="Genomic_DNA"/>
</dbReference>
<keyword evidence="4" id="KW-0802">TPR repeat</keyword>
<evidence type="ECO:0000256" key="2">
    <source>
        <dbReference type="ARBA" id="ARBA00022679"/>
    </source>
</evidence>